<evidence type="ECO:0000313" key="2">
    <source>
        <dbReference type="EnsemblProtists" id="HpaP813258"/>
    </source>
</evidence>
<reference evidence="2" key="2">
    <citation type="submission" date="2015-06" db="UniProtKB">
        <authorList>
            <consortium name="EnsemblProtists"/>
        </authorList>
    </citation>
    <scope>IDENTIFICATION</scope>
    <source>
        <strain evidence="2">Emoy2</strain>
    </source>
</reference>
<evidence type="ECO:0000256" key="1">
    <source>
        <dbReference type="SAM" id="MobiDB-lite"/>
    </source>
</evidence>
<accession>M4C2E3</accession>
<dbReference type="EnsemblProtists" id="HpaT813258">
    <property type="protein sequence ID" value="HpaP813258"/>
    <property type="gene ID" value="HpaG813258"/>
</dbReference>
<dbReference type="Proteomes" id="UP000011713">
    <property type="component" value="Unassembled WGS sequence"/>
</dbReference>
<feature type="region of interest" description="Disordered" evidence="1">
    <location>
        <begin position="279"/>
        <end position="320"/>
    </location>
</feature>
<dbReference type="VEuPathDB" id="FungiDB:HpaG813258"/>
<organism evidence="2 3">
    <name type="scientific">Hyaloperonospora arabidopsidis (strain Emoy2)</name>
    <name type="common">Downy mildew agent</name>
    <name type="synonym">Peronospora arabidopsidis</name>
    <dbReference type="NCBI Taxonomy" id="559515"/>
    <lineage>
        <taxon>Eukaryota</taxon>
        <taxon>Sar</taxon>
        <taxon>Stramenopiles</taxon>
        <taxon>Oomycota</taxon>
        <taxon>Peronosporomycetes</taxon>
        <taxon>Peronosporales</taxon>
        <taxon>Peronosporaceae</taxon>
        <taxon>Hyaloperonospora</taxon>
    </lineage>
</organism>
<keyword evidence="3" id="KW-1185">Reference proteome</keyword>
<dbReference type="HOGENOM" id="CLU_748969_0_0_1"/>
<evidence type="ECO:0000313" key="3">
    <source>
        <dbReference type="Proteomes" id="UP000011713"/>
    </source>
</evidence>
<name>M4C2E3_HYAAE</name>
<reference evidence="3" key="1">
    <citation type="journal article" date="2010" name="Science">
        <title>Signatures of adaptation to obligate biotrophy in the Hyaloperonospora arabidopsidis genome.</title>
        <authorList>
            <person name="Baxter L."/>
            <person name="Tripathy S."/>
            <person name="Ishaque N."/>
            <person name="Boot N."/>
            <person name="Cabral A."/>
            <person name="Kemen E."/>
            <person name="Thines M."/>
            <person name="Ah-Fong A."/>
            <person name="Anderson R."/>
            <person name="Badejoko W."/>
            <person name="Bittner-Eddy P."/>
            <person name="Boore J.L."/>
            <person name="Chibucos M.C."/>
            <person name="Coates M."/>
            <person name="Dehal P."/>
            <person name="Delehaunty K."/>
            <person name="Dong S."/>
            <person name="Downton P."/>
            <person name="Dumas B."/>
            <person name="Fabro G."/>
            <person name="Fronick C."/>
            <person name="Fuerstenberg S.I."/>
            <person name="Fulton L."/>
            <person name="Gaulin E."/>
            <person name="Govers F."/>
            <person name="Hughes L."/>
            <person name="Humphray S."/>
            <person name="Jiang R.H."/>
            <person name="Judelson H."/>
            <person name="Kamoun S."/>
            <person name="Kyung K."/>
            <person name="Meijer H."/>
            <person name="Minx P."/>
            <person name="Morris P."/>
            <person name="Nelson J."/>
            <person name="Phuntumart V."/>
            <person name="Qutob D."/>
            <person name="Rehmany A."/>
            <person name="Rougon-Cardoso A."/>
            <person name="Ryden P."/>
            <person name="Torto-Alalibo T."/>
            <person name="Studholme D."/>
            <person name="Wang Y."/>
            <person name="Win J."/>
            <person name="Wood J."/>
            <person name="Clifton S.W."/>
            <person name="Rogers J."/>
            <person name="Van den Ackerveken G."/>
            <person name="Jones J.D."/>
            <person name="McDowell J.M."/>
            <person name="Beynon J."/>
            <person name="Tyler B.M."/>
        </authorList>
    </citation>
    <scope>NUCLEOTIDE SEQUENCE [LARGE SCALE GENOMIC DNA]</scope>
    <source>
        <strain evidence="3">Emoy2</strain>
    </source>
</reference>
<dbReference type="AlphaFoldDB" id="M4C2E3"/>
<protein>
    <submittedName>
        <fullName evidence="2">Uncharacterized protein</fullName>
    </submittedName>
</protein>
<dbReference type="EMBL" id="JH598125">
    <property type="status" value="NOT_ANNOTATED_CDS"/>
    <property type="molecule type" value="Genomic_DNA"/>
</dbReference>
<dbReference type="InParanoid" id="M4C2E3"/>
<proteinExistence type="predicted"/>
<sequence length="370" mass="40681">MPQHIAEKTFFQLLERREGKAVVEDLVYNLVKSTKRTCYDSSTCRVTFMLPDKAAPAGWHSKVIGCLDAKPQLFCPAIIEREDLPSDPTADRPHSRGLLQYQLRVLANGVSAGTVQACLSSSVTCTVTSVTRGLPSATDAYDSNYFVVSFDTATCPATKASDARISDSCVVLHTPSSGVPASSMLHLLLFFSFERKVRLSSRCSPPRPPQRVHGVFPRIQPFAWIHFAHLDVAGCLKHVSNFTDRLTASTTKLQAHARKAPLLKKVQQSPLSEPDWIKTSASATESQTQSELSGNVAQDLADGDWFDPGGNKKTQNQRKANNSLVQATAMEKKNTTSSCTSAEVTCEQLSFSSWSDSFNRPDKGYPRSWY</sequence>
<feature type="compositionally biased region" description="Low complexity" evidence="1">
    <location>
        <begin position="279"/>
        <end position="291"/>
    </location>
</feature>